<dbReference type="GO" id="GO:0009246">
    <property type="term" value="P:enterobacterial common antigen biosynthetic process"/>
    <property type="evidence" value="ECO:0007669"/>
    <property type="project" value="TreeGrafter"/>
</dbReference>
<gene>
    <name evidence="9" type="ORF">EHV08_07425</name>
</gene>
<dbReference type="Proteomes" id="UP000278983">
    <property type="component" value="Unassembled WGS sequence"/>
</dbReference>
<proteinExistence type="inferred from homology"/>
<feature type="domain" description="Acyltransferase 3" evidence="8">
    <location>
        <begin position="5"/>
        <end position="319"/>
    </location>
</feature>
<feature type="transmembrane region" description="Helical" evidence="7">
    <location>
        <begin position="137"/>
        <end position="156"/>
    </location>
</feature>
<dbReference type="InterPro" id="IPR014867">
    <property type="entry name" value="Spore_coat_CotH_CotH2/3/7"/>
</dbReference>
<feature type="transmembrane region" description="Helical" evidence="7">
    <location>
        <begin position="298"/>
        <end position="321"/>
    </location>
</feature>
<evidence type="ECO:0000256" key="1">
    <source>
        <dbReference type="ARBA" id="ARBA00004651"/>
    </source>
</evidence>
<dbReference type="OrthoDB" id="9803752at2"/>
<evidence type="ECO:0000256" key="6">
    <source>
        <dbReference type="ARBA" id="ARBA00023136"/>
    </source>
</evidence>
<reference evidence="9 10" key="1">
    <citation type="submission" date="2018-12" db="EMBL/GenBank/DDBJ databases">
        <title>Genome sequencing of Prevotella sp. KCOM 3155 (= JS262).</title>
        <authorList>
            <person name="Kook J.-K."/>
            <person name="Park S.-N."/>
            <person name="Lim Y.K."/>
        </authorList>
    </citation>
    <scope>NUCLEOTIDE SEQUENCE [LARGE SCALE GENOMIC DNA]</scope>
    <source>
        <strain evidence="9 10">KCOM 3155</strain>
    </source>
</reference>
<sequence length="806" mass="93824">MERKQWIDTLRGLCMIAILLYHTEIYYSGNYIIPYQCYVHNALTVFFFVSGYLFCGNISGGFKFSFTNKIRSIFKTFIVPYFIFTTLIGIMKIAVGNEEPLEVFLKIILGKASWFVAALIVAELLLSVTMLITRGKIILLSIVVALSFAMAFILGNKHMPSPLFYEQNLWYINDAFLALGIMICGIFYHRYEALFNRFNNILYTSLLFIISLISKIIIMYYDLNTVIGSIEISNIPLFIADIGIVTLFLVNISKLLGKLNIISWTGAHSLVYYFFCGAIPFAVTMVFNKIGFEYHNYWQIPIAFFTIYSLCTIVAFIIYRYFPVLVGKNKKGILAIIVLMFTFSTEISAQTFDEMKANINENSLPLINIKVDVNNIKKETYTDGEIEIFDPKGNFSQSHKCKLRYRGSSSLKYEKKSFAVKMIDEKGEDLDCNLFDIREKGNSWILDAMAIDKLRMRNILCFTIWNEFGKTPYETKFDNRNGIKGRYVEVCLNGNYHGLYCLSDKIDRKLLGLKKYKKKDNKIHGLLYKGISWGSSSNLESYDEAPTDQVKWNTWELKYPEDMPSELTWQPLIDFINFNSKSTSDEDFLSNYNDYFYVDNFLDYLIFINTLGITDNLYKNSYLSLKDIDEDHKIMITPWDMDSSLRRLYNSEENNNVFDVVSCIKNVSPTKRLYKYNKDNFLNKMTNRWNELSETSLKPEHVKSLMESNAEILNKSMAWQRERTKWNNNPVELSTTIQDEINFIMEWYTMNYHIVNSTMKNIITGIEEKITEQEQKNNAIFDMQGRKVTNPKHGIYIKDNSKFVVK</sequence>
<dbReference type="GO" id="GO:0005886">
    <property type="term" value="C:plasma membrane"/>
    <property type="evidence" value="ECO:0007669"/>
    <property type="project" value="UniProtKB-SubCell"/>
</dbReference>
<dbReference type="AlphaFoldDB" id="A0A432LLB0"/>
<evidence type="ECO:0000256" key="4">
    <source>
        <dbReference type="ARBA" id="ARBA00022692"/>
    </source>
</evidence>
<feature type="transmembrane region" description="Helical" evidence="7">
    <location>
        <begin position="200"/>
        <end position="221"/>
    </location>
</feature>
<feature type="transmembrane region" description="Helical" evidence="7">
    <location>
        <begin position="103"/>
        <end position="125"/>
    </location>
</feature>
<accession>A0A432LLB0</accession>
<dbReference type="GO" id="GO:0016413">
    <property type="term" value="F:O-acetyltransferase activity"/>
    <property type="evidence" value="ECO:0007669"/>
    <property type="project" value="TreeGrafter"/>
</dbReference>
<dbReference type="PANTHER" id="PTHR40074:SF2">
    <property type="entry name" value="O-ACETYLTRANSFERASE WECH"/>
    <property type="match status" value="1"/>
</dbReference>
<feature type="transmembrane region" description="Helical" evidence="7">
    <location>
        <begin position="72"/>
        <end position="91"/>
    </location>
</feature>
<dbReference type="EMBL" id="RYYU01000001">
    <property type="protein sequence ID" value="RUL59605.1"/>
    <property type="molecule type" value="Genomic_DNA"/>
</dbReference>
<comment type="subcellular location">
    <subcellularLocation>
        <location evidence="1">Cell membrane</location>
        <topology evidence="1">Multi-pass membrane protein</topology>
    </subcellularLocation>
</comment>
<evidence type="ECO:0000313" key="9">
    <source>
        <dbReference type="EMBL" id="RUL59605.1"/>
    </source>
</evidence>
<dbReference type="InterPro" id="IPR002656">
    <property type="entry name" value="Acyl_transf_3_dom"/>
</dbReference>
<dbReference type="Pfam" id="PF01757">
    <property type="entry name" value="Acyl_transf_3"/>
    <property type="match status" value="1"/>
</dbReference>
<feature type="transmembrane region" description="Helical" evidence="7">
    <location>
        <begin position="39"/>
        <end position="60"/>
    </location>
</feature>
<keyword evidence="4 7" id="KW-0812">Transmembrane</keyword>
<dbReference type="RefSeq" id="WP_126678712.1">
    <property type="nucleotide sequence ID" value="NZ_RYYU01000001.1"/>
</dbReference>
<name>A0A432LLB0_9BACT</name>
<comment type="caution">
    <text evidence="9">The sequence shown here is derived from an EMBL/GenBank/DDBJ whole genome shotgun (WGS) entry which is preliminary data.</text>
</comment>
<feature type="transmembrane region" description="Helical" evidence="7">
    <location>
        <begin position="270"/>
        <end position="292"/>
    </location>
</feature>
<keyword evidence="5 7" id="KW-1133">Transmembrane helix</keyword>
<evidence type="ECO:0000256" key="3">
    <source>
        <dbReference type="ARBA" id="ARBA00022475"/>
    </source>
</evidence>
<feature type="transmembrane region" description="Helical" evidence="7">
    <location>
        <begin position="333"/>
        <end position="352"/>
    </location>
</feature>
<evidence type="ECO:0000256" key="5">
    <source>
        <dbReference type="ARBA" id="ARBA00022989"/>
    </source>
</evidence>
<keyword evidence="6 7" id="KW-0472">Membrane</keyword>
<feature type="transmembrane region" description="Helical" evidence="7">
    <location>
        <begin position="168"/>
        <end position="188"/>
    </location>
</feature>
<evidence type="ECO:0000259" key="8">
    <source>
        <dbReference type="Pfam" id="PF01757"/>
    </source>
</evidence>
<keyword evidence="3" id="KW-1003">Cell membrane</keyword>
<organism evidence="9 10">
    <name type="scientific">Prevotella koreensis</name>
    <dbReference type="NCBI Taxonomy" id="2490854"/>
    <lineage>
        <taxon>Bacteria</taxon>
        <taxon>Pseudomonadati</taxon>
        <taxon>Bacteroidota</taxon>
        <taxon>Bacteroidia</taxon>
        <taxon>Bacteroidales</taxon>
        <taxon>Prevotellaceae</taxon>
        <taxon>Prevotella</taxon>
    </lineage>
</organism>
<evidence type="ECO:0000256" key="7">
    <source>
        <dbReference type="SAM" id="Phobius"/>
    </source>
</evidence>
<feature type="transmembrane region" description="Helical" evidence="7">
    <location>
        <begin position="227"/>
        <end position="250"/>
    </location>
</feature>
<comment type="similarity">
    <text evidence="2">Belongs to the acyltransferase 3 family.</text>
</comment>
<dbReference type="PANTHER" id="PTHR40074">
    <property type="entry name" value="O-ACETYLTRANSFERASE WECH"/>
    <property type="match status" value="1"/>
</dbReference>
<evidence type="ECO:0000256" key="2">
    <source>
        <dbReference type="ARBA" id="ARBA00007400"/>
    </source>
</evidence>
<protein>
    <recommendedName>
        <fullName evidence="8">Acyltransferase 3 domain-containing protein</fullName>
    </recommendedName>
</protein>
<evidence type="ECO:0000313" key="10">
    <source>
        <dbReference type="Proteomes" id="UP000278983"/>
    </source>
</evidence>
<dbReference type="Pfam" id="PF08757">
    <property type="entry name" value="CotH"/>
    <property type="match status" value="1"/>
</dbReference>
<keyword evidence="10" id="KW-1185">Reference proteome</keyword>
<feature type="transmembrane region" description="Helical" evidence="7">
    <location>
        <begin position="12"/>
        <end position="33"/>
    </location>
</feature>